<evidence type="ECO:0000256" key="3">
    <source>
        <dbReference type="ARBA" id="ARBA00022448"/>
    </source>
</evidence>
<evidence type="ECO:0000259" key="10">
    <source>
        <dbReference type="PROSITE" id="PS50928"/>
    </source>
</evidence>
<keyword evidence="5 9" id="KW-0812">Transmembrane</keyword>
<keyword evidence="4" id="KW-1003">Cell membrane</keyword>
<evidence type="ECO:0000256" key="6">
    <source>
        <dbReference type="ARBA" id="ARBA00022989"/>
    </source>
</evidence>
<evidence type="ECO:0000256" key="9">
    <source>
        <dbReference type="RuleBase" id="RU363032"/>
    </source>
</evidence>
<feature type="transmembrane region" description="Helical" evidence="9">
    <location>
        <begin position="121"/>
        <end position="142"/>
    </location>
</feature>
<evidence type="ECO:0000313" key="11">
    <source>
        <dbReference type="EMBL" id="KWV55235.1"/>
    </source>
</evidence>
<evidence type="ECO:0000313" key="12">
    <source>
        <dbReference type="Proteomes" id="UP000057737"/>
    </source>
</evidence>
<dbReference type="CDD" id="cd06261">
    <property type="entry name" value="TM_PBP2"/>
    <property type="match status" value="1"/>
</dbReference>
<keyword evidence="6 9" id="KW-1133">Transmembrane helix</keyword>
<keyword evidence="3 9" id="KW-0813">Transport</keyword>
<sequence length="277" mass="30014">MSVLQVGGYSQDRESAERNVGRTRSAAFVLSKARYYVPLMMLPILWEFAVRSGLVNGNLFPPPSTIAAAIMDLARAGTLWRDVSASILRVVVGFSVATIAGVGFGLLLGRLPVLSRYVIPLIEVVRPISVIAWIPIAILWFGLGDRPAWFLISLGAFFPIFTSTYDGARSLADVYVRVARCFGAPRSLFIRQVLLPATLPHILTGMRIGLGTGWTCVIAAELVSATSGLGYMIQLARTTIETEKVLAGMMVIGLIGFVMNSLMLLVERKLSVRPAAD</sequence>
<dbReference type="PROSITE" id="PS50928">
    <property type="entry name" value="ABC_TM1"/>
    <property type="match status" value="1"/>
</dbReference>
<dbReference type="AlphaFoldDB" id="A0A125Q8T6"/>
<dbReference type="OrthoDB" id="9799271at2"/>
<comment type="similarity">
    <text evidence="2 9">Belongs to the binding-protein-dependent transport system permease family.</text>
</comment>
<evidence type="ECO:0000256" key="1">
    <source>
        <dbReference type="ARBA" id="ARBA00004651"/>
    </source>
</evidence>
<evidence type="ECO:0000256" key="8">
    <source>
        <dbReference type="ARBA" id="ARBA00056719"/>
    </source>
</evidence>
<dbReference type="InterPro" id="IPR000515">
    <property type="entry name" value="MetI-like"/>
</dbReference>
<accession>A0A125Q8T6</accession>
<feature type="transmembrane region" description="Helical" evidence="9">
    <location>
        <begin position="245"/>
        <end position="266"/>
    </location>
</feature>
<comment type="caution">
    <text evidence="11">The sequence shown here is derived from an EMBL/GenBank/DDBJ whole genome shotgun (WGS) entry which is preliminary data.</text>
</comment>
<dbReference type="EMBL" id="LNCU01000064">
    <property type="protein sequence ID" value="KWV55235.1"/>
    <property type="molecule type" value="Genomic_DNA"/>
</dbReference>
<reference evidence="11 12" key="1">
    <citation type="submission" date="2015-11" db="EMBL/GenBank/DDBJ databases">
        <title>Draft Genome Sequence of the Strain BR 10303 (Bradyrhizobium sp.) isolated from nodules of Centrolobium paraense.</title>
        <authorList>
            <person name="Zelli J.E."/>
            <person name="Simoes-Araujo J.L."/>
            <person name="Barauna A.C."/>
            <person name="Silva K."/>
        </authorList>
    </citation>
    <scope>NUCLEOTIDE SEQUENCE [LARGE SCALE GENOMIC DNA]</scope>
    <source>
        <strain evidence="11 12">BR 10303</strain>
    </source>
</reference>
<feature type="domain" description="ABC transmembrane type-1" evidence="10">
    <location>
        <begin position="83"/>
        <end position="263"/>
    </location>
</feature>
<evidence type="ECO:0000256" key="2">
    <source>
        <dbReference type="ARBA" id="ARBA00009306"/>
    </source>
</evidence>
<dbReference type="Gene3D" id="1.10.3720.10">
    <property type="entry name" value="MetI-like"/>
    <property type="match status" value="1"/>
</dbReference>
<dbReference type="InterPro" id="IPR035906">
    <property type="entry name" value="MetI-like_sf"/>
</dbReference>
<comment type="function">
    <text evidence="8">Probably part of an ABC transporter complex. Probably responsible for the translocation of the substrate across the membrane.</text>
</comment>
<feature type="transmembrane region" description="Helical" evidence="9">
    <location>
        <begin position="148"/>
        <end position="168"/>
    </location>
</feature>
<protein>
    <recommendedName>
        <fullName evidence="10">ABC transmembrane type-1 domain-containing protein</fullName>
    </recommendedName>
</protein>
<dbReference type="PANTHER" id="PTHR30151:SF0">
    <property type="entry name" value="ABC TRANSPORTER PERMEASE PROTEIN MJ0413-RELATED"/>
    <property type="match status" value="1"/>
</dbReference>
<evidence type="ECO:0000256" key="7">
    <source>
        <dbReference type="ARBA" id="ARBA00023136"/>
    </source>
</evidence>
<keyword evidence="7 9" id="KW-0472">Membrane</keyword>
<dbReference type="PANTHER" id="PTHR30151">
    <property type="entry name" value="ALKANE SULFONATE ABC TRANSPORTER-RELATED, MEMBRANE SUBUNIT"/>
    <property type="match status" value="1"/>
</dbReference>
<dbReference type="SUPFAM" id="SSF161098">
    <property type="entry name" value="MetI-like"/>
    <property type="match status" value="1"/>
</dbReference>
<dbReference type="RefSeq" id="WP_082747593.1">
    <property type="nucleotide sequence ID" value="NZ_LNCU01000064.1"/>
</dbReference>
<dbReference type="FunFam" id="1.10.3720.10:FF:000003">
    <property type="entry name" value="Aliphatic sulfonate ABC transporter permease"/>
    <property type="match status" value="1"/>
</dbReference>
<name>A0A125Q8T6_9BRAD</name>
<dbReference type="Pfam" id="PF00528">
    <property type="entry name" value="BPD_transp_1"/>
    <property type="match status" value="1"/>
</dbReference>
<proteinExistence type="inferred from homology"/>
<organism evidence="11 12">
    <name type="scientific">Bradyrhizobium macuxiense</name>
    <dbReference type="NCBI Taxonomy" id="1755647"/>
    <lineage>
        <taxon>Bacteria</taxon>
        <taxon>Pseudomonadati</taxon>
        <taxon>Pseudomonadota</taxon>
        <taxon>Alphaproteobacteria</taxon>
        <taxon>Hyphomicrobiales</taxon>
        <taxon>Nitrobacteraceae</taxon>
        <taxon>Bradyrhizobium</taxon>
    </lineage>
</organism>
<gene>
    <name evidence="11" type="ORF">AS156_06095</name>
</gene>
<evidence type="ECO:0000256" key="5">
    <source>
        <dbReference type="ARBA" id="ARBA00022692"/>
    </source>
</evidence>
<comment type="subcellular location">
    <subcellularLocation>
        <location evidence="1 9">Cell membrane</location>
        <topology evidence="1 9">Multi-pass membrane protein</topology>
    </subcellularLocation>
</comment>
<dbReference type="GO" id="GO:0042918">
    <property type="term" value="P:alkanesulfonate transmembrane transport"/>
    <property type="evidence" value="ECO:0007669"/>
    <property type="project" value="UniProtKB-ARBA"/>
</dbReference>
<dbReference type="GO" id="GO:0005886">
    <property type="term" value="C:plasma membrane"/>
    <property type="evidence" value="ECO:0007669"/>
    <property type="project" value="UniProtKB-SubCell"/>
</dbReference>
<evidence type="ECO:0000256" key="4">
    <source>
        <dbReference type="ARBA" id="ARBA00022475"/>
    </source>
</evidence>
<feature type="transmembrane region" description="Helical" evidence="9">
    <location>
        <begin position="87"/>
        <end position="109"/>
    </location>
</feature>
<dbReference type="Proteomes" id="UP000057737">
    <property type="component" value="Unassembled WGS sequence"/>
</dbReference>
<keyword evidence="12" id="KW-1185">Reference proteome</keyword>
<feature type="transmembrane region" description="Helical" evidence="9">
    <location>
        <begin position="212"/>
        <end position="233"/>
    </location>
</feature>